<name>A0ACC2Q048_9NEOP</name>
<gene>
    <name evidence="1" type="ORF">PYW08_012390</name>
</gene>
<reference evidence="1" key="1">
    <citation type="submission" date="2023-03" db="EMBL/GenBank/DDBJ databases">
        <title>Chromosome-level genomes of two armyworms, Mythimna separata and Mythimna loreyi, provide insights into the biosynthesis and reception of sex pheromones.</title>
        <authorList>
            <person name="Zhao H."/>
        </authorList>
    </citation>
    <scope>NUCLEOTIDE SEQUENCE</scope>
    <source>
        <strain evidence="1">BeijingLab</strain>
    </source>
</reference>
<proteinExistence type="predicted"/>
<keyword evidence="2" id="KW-1185">Reference proteome</keyword>
<accession>A0ACC2Q048</accession>
<evidence type="ECO:0000313" key="2">
    <source>
        <dbReference type="Proteomes" id="UP001231649"/>
    </source>
</evidence>
<dbReference type="Proteomes" id="UP001231649">
    <property type="component" value="Chromosome 30"/>
</dbReference>
<protein>
    <submittedName>
        <fullName evidence="1">Uncharacterized protein</fullName>
    </submittedName>
</protein>
<sequence>MKRSRAPNFSNREIMHLLLLVKKYPIIANKKTDGASVKEKAEAWKNLAVEYNSSASDVFRTAENLMACYKNQKIKVKKQHSNHKMLIKAPHIVNQHRSFQQNEDVHELILDAVQINLNWDLVSQSTNIPSHECKIIFNNLAKNAKKEEMNYQKEVNRTECSTGGGPPPQSPNDAVHEKVKTLIGPSLEGLHTTYCGDYELMKQQQELLPEDKKINLLEQAPSPEQKIQDTCNDPLSMLSPTCSNENIRANKNINPKRLNLLKSKLDPSLRPSLENKTKKTESSSFVELAEDKKELVKSKKQLADNQLILQQQLYEINNINIEIANENLEFTRKKNEMELKFLKEKYELELAKIKMTKN</sequence>
<organism evidence="1 2">
    <name type="scientific">Mythimna loreyi</name>
    <dbReference type="NCBI Taxonomy" id="667449"/>
    <lineage>
        <taxon>Eukaryota</taxon>
        <taxon>Metazoa</taxon>
        <taxon>Ecdysozoa</taxon>
        <taxon>Arthropoda</taxon>
        <taxon>Hexapoda</taxon>
        <taxon>Insecta</taxon>
        <taxon>Pterygota</taxon>
        <taxon>Neoptera</taxon>
        <taxon>Endopterygota</taxon>
        <taxon>Lepidoptera</taxon>
        <taxon>Glossata</taxon>
        <taxon>Ditrysia</taxon>
        <taxon>Noctuoidea</taxon>
        <taxon>Noctuidae</taxon>
        <taxon>Noctuinae</taxon>
        <taxon>Hadenini</taxon>
        <taxon>Mythimna</taxon>
    </lineage>
</organism>
<dbReference type="EMBL" id="CM056806">
    <property type="protein sequence ID" value="KAJ8705070.1"/>
    <property type="molecule type" value="Genomic_DNA"/>
</dbReference>
<evidence type="ECO:0000313" key="1">
    <source>
        <dbReference type="EMBL" id="KAJ8705070.1"/>
    </source>
</evidence>
<comment type="caution">
    <text evidence="1">The sequence shown here is derived from an EMBL/GenBank/DDBJ whole genome shotgun (WGS) entry which is preliminary data.</text>
</comment>